<dbReference type="Pfam" id="PF05378">
    <property type="entry name" value="Hydant_A_N"/>
    <property type="match status" value="1"/>
</dbReference>
<dbReference type="EMBL" id="FSSB01000018">
    <property type="protein sequence ID" value="SIO95323.1"/>
    <property type="molecule type" value="Genomic_DNA"/>
</dbReference>
<feature type="domain" description="Hydantoinase A/oxoprolinase" evidence="1">
    <location>
        <begin position="195"/>
        <end position="376"/>
    </location>
</feature>
<evidence type="ECO:0000313" key="4">
    <source>
        <dbReference type="Proteomes" id="UP000184774"/>
    </source>
</evidence>
<dbReference type="InterPro" id="IPR043129">
    <property type="entry name" value="ATPase_NBD"/>
</dbReference>
<dbReference type="AlphaFoldDB" id="A0A1N6M7A0"/>
<evidence type="ECO:0000259" key="1">
    <source>
        <dbReference type="Pfam" id="PF01968"/>
    </source>
</evidence>
<dbReference type="GO" id="GO:0016787">
    <property type="term" value="F:hydrolase activity"/>
    <property type="evidence" value="ECO:0007669"/>
    <property type="project" value="InterPro"/>
</dbReference>
<proteinExistence type="predicted"/>
<dbReference type="Proteomes" id="UP000184774">
    <property type="component" value="Unassembled WGS sequence"/>
</dbReference>
<dbReference type="InterPro" id="IPR002821">
    <property type="entry name" value="Hydantoinase_A"/>
</dbReference>
<dbReference type="Pfam" id="PF01968">
    <property type="entry name" value="Hydantoinase_A"/>
    <property type="match status" value="1"/>
</dbReference>
<keyword evidence="3" id="KW-0436">Ligase</keyword>
<evidence type="ECO:0000259" key="2">
    <source>
        <dbReference type="Pfam" id="PF05378"/>
    </source>
</evidence>
<dbReference type="PANTHER" id="PTHR11365:SF10">
    <property type="entry name" value="HYDANTOINASE_OXOPROLINASE"/>
    <property type="match status" value="1"/>
</dbReference>
<dbReference type="EC" id="6.4.1.8" evidence="3"/>
<name>A0A1N6M7A0_9VIBR</name>
<organism evidence="3 4">
    <name type="scientific">Vibrio spartinae</name>
    <dbReference type="NCBI Taxonomy" id="1918945"/>
    <lineage>
        <taxon>Bacteria</taxon>
        <taxon>Pseudomonadati</taxon>
        <taxon>Pseudomonadota</taxon>
        <taxon>Gammaproteobacteria</taxon>
        <taxon>Vibrionales</taxon>
        <taxon>Vibrionaceae</taxon>
        <taxon>Vibrio</taxon>
    </lineage>
</organism>
<reference evidence="3 4" key="1">
    <citation type="submission" date="2016-12" db="EMBL/GenBank/DDBJ databases">
        <authorList>
            <person name="Song W.-J."/>
            <person name="Kurnit D.M."/>
        </authorList>
    </citation>
    <scope>NUCLEOTIDE SEQUENCE [LARGE SCALE GENOMIC DNA]</scope>
    <source>
        <strain evidence="3 4">CECT 9026</strain>
    </source>
</reference>
<dbReference type="PANTHER" id="PTHR11365">
    <property type="entry name" value="5-OXOPROLINASE RELATED"/>
    <property type="match status" value="1"/>
</dbReference>
<dbReference type="InterPro" id="IPR045079">
    <property type="entry name" value="Oxoprolinase-like"/>
</dbReference>
<evidence type="ECO:0000313" key="3">
    <source>
        <dbReference type="EMBL" id="SIO95323.1"/>
    </source>
</evidence>
<dbReference type="Gene3D" id="3.30.420.40">
    <property type="match status" value="1"/>
</dbReference>
<protein>
    <submittedName>
        <fullName evidence="3">Acetophenone carboxylase gamma subunit</fullName>
        <ecNumber evidence="3">6.4.1.8</ecNumber>
    </submittedName>
</protein>
<dbReference type="InterPro" id="IPR008040">
    <property type="entry name" value="Hydant_A_N"/>
</dbReference>
<dbReference type="RefSeq" id="WP_074373824.1">
    <property type="nucleotide sequence ID" value="NZ_AP024907.1"/>
</dbReference>
<feature type="domain" description="Hydantoinase/oxoprolinase N-terminal" evidence="2">
    <location>
        <begin position="6"/>
        <end position="174"/>
    </location>
</feature>
<dbReference type="SUPFAM" id="SSF53067">
    <property type="entry name" value="Actin-like ATPase domain"/>
    <property type="match status" value="2"/>
</dbReference>
<dbReference type="GO" id="GO:0016874">
    <property type="term" value="F:ligase activity"/>
    <property type="evidence" value="ECO:0007669"/>
    <property type="project" value="UniProtKB-KW"/>
</dbReference>
<sequence length="524" mass="55437">MTTCYRIGIDVGGTNTDAVLMNYNEVVATTKQPTTENVMTGIEKALSIILETSGVASADILGVMIGTTHFTNAVVERKHLTKTAVIRLCLPATLSVPPFIGWPDDIRSLIDAGSYMVKGGYEFDGRKINPLDEVHIKEIALELKSQGVTSAIVNSVFSPVNDDSEKRVAEIFAELYPECRVVLSNQVGRIGLLERENAAILNASLLALSEKTVNAFADALAVCGLHCPFFITQNDGTLMNAEFVKRFPVLTFASGPTNSMRGAVFLSGEQDAIVVDIGGTTTDVGLVQQGFPRQASSSVDIGGVRTNFRMPDMVSVGLGGGSCVNFNPGIIDNNVEVGPHSVGYRITEEALVFGGTQTTATDIAVASGRVQVGDISKVTGIDESLVASSIEKMDRMMLNVVEKNRLSSAQIPVIIVGGGSIIAPDEIGGLTVVKPNHFSVANAVGAAIAQVSGEADKIYSLTNLTRKEAIDDAVRVAIEKAVAAGASAQSIQVIDQEDVPLAYLPGNATRIRVKVVGDLEFNHD</sequence>
<accession>A0A1N6M7A0</accession>
<gene>
    <name evidence="3" type="primary">apc3</name>
    <name evidence="3" type="ORF">VSP9026_03065</name>
</gene>
<dbReference type="OrthoDB" id="9768323at2"/>